<dbReference type="InterPro" id="IPR013210">
    <property type="entry name" value="LRR_N_plant-typ"/>
</dbReference>
<name>A0ABR2N7G0_9ROSI</name>
<evidence type="ECO:0000256" key="1">
    <source>
        <dbReference type="ARBA" id="ARBA00022614"/>
    </source>
</evidence>
<evidence type="ECO:0000313" key="8">
    <source>
        <dbReference type="Proteomes" id="UP001396334"/>
    </source>
</evidence>
<keyword evidence="8" id="KW-1185">Reference proteome</keyword>
<evidence type="ECO:0000259" key="6">
    <source>
        <dbReference type="Pfam" id="PF08263"/>
    </source>
</evidence>
<evidence type="ECO:0000313" key="7">
    <source>
        <dbReference type="EMBL" id="KAK8972084.1"/>
    </source>
</evidence>
<feature type="chain" id="PRO_5047247043" description="Leucine-rich repeat-containing N-terminal plant-type domain-containing protein" evidence="5">
    <location>
        <begin position="22"/>
        <end position="318"/>
    </location>
</feature>
<keyword evidence="2 5" id="KW-0732">Signal</keyword>
<feature type="domain" description="Leucine-rich repeat-containing N-terminal plant-type" evidence="6">
    <location>
        <begin position="27"/>
        <end position="66"/>
    </location>
</feature>
<feature type="compositionally biased region" description="Low complexity" evidence="4">
    <location>
        <begin position="149"/>
        <end position="162"/>
    </location>
</feature>
<feature type="signal peptide" evidence="5">
    <location>
        <begin position="1"/>
        <end position="21"/>
    </location>
</feature>
<dbReference type="PANTHER" id="PTHR48060:SF21">
    <property type="entry name" value="L DOMAIN-LIKE PROTEIN"/>
    <property type="match status" value="1"/>
</dbReference>
<dbReference type="Gene3D" id="3.80.10.10">
    <property type="entry name" value="Ribonuclease Inhibitor"/>
    <property type="match status" value="1"/>
</dbReference>
<organism evidence="7 8">
    <name type="scientific">Hibiscus sabdariffa</name>
    <name type="common">roselle</name>
    <dbReference type="NCBI Taxonomy" id="183260"/>
    <lineage>
        <taxon>Eukaryota</taxon>
        <taxon>Viridiplantae</taxon>
        <taxon>Streptophyta</taxon>
        <taxon>Embryophyta</taxon>
        <taxon>Tracheophyta</taxon>
        <taxon>Spermatophyta</taxon>
        <taxon>Magnoliopsida</taxon>
        <taxon>eudicotyledons</taxon>
        <taxon>Gunneridae</taxon>
        <taxon>Pentapetalae</taxon>
        <taxon>rosids</taxon>
        <taxon>malvids</taxon>
        <taxon>Malvales</taxon>
        <taxon>Malvaceae</taxon>
        <taxon>Malvoideae</taxon>
        <taxon>Hibiscus</taxon>
    </lineage>
</organism>
<gene>
    <name evidence="7" type="ORF">V6N11_061892</name>
</gene>
<sequence>MAEIGFLPTLMFLLLFSTLSANSPNISTDQSALLALKSHITHDPHNLLATNWSTSTSVCNWIGVTCGSRHRRIIALDLSSMDLTGTIPSQLGNLSFLALLNIRNNSFHGSLPIELTNLHRLRHLNFASCDFSSPELHVESSSEQTQLAVSDVVSSESASSSSTMPLQNSVSHTATEHNDATEQFSTHSNSSHSNSAHSGSGYANDLAHSDAEFQSLPIAGNVSDAEFQSLPTAGNVSPSLPIESTSLVQGVGDEECIQVETGEPRHEECIQSETFEPSPAIADIFTKPLSIGKFEEFRQQLGVRQLAEVEVLMKKGKC</sequence>
<feature type="compositionally biased region" description="Low complexity" evidence="4">
    <location>
        <begin position="185"/>
        <end position="204"/>
    </location>
</feature>
<evidence type="ECO:0000256" key="2">
    <source>
        <dbReference type="ARBA" id="ARBA00022729"/>
    </source>
</evidence>
<evidence type="ECO:0000256" key="4">
    <source>
        <dbReference type="SAM" id="MobiDB-lite"/>
    </source>
</evidence>
<dbReference type="InterPro" id="IPR032675">
    <property type="entry name" value="LRR_dom_sf"/>
</dbReference>
<evidence type="ECO:0000256" key="3">
    <source>
        <dbReference type="ARBA" id="ARBA00022737"/>
    </source>
</evidence>
<protein>
    <recommendedName>
        <fullName evidence="6">Leucine-rich repeat-containing N-terminal plant-type domain-containing protein</fullName>
    </recommendedName>
</protein>
<evidence type="ECO:0000256" key="5">
    <source>
        <dbReference type="SAM" id="SignalP"/>
    </source>
</evidence>
<feature type="compositionally biased region" description="Polar residues" evidence="4">
    <location>
        <begin position="163"/>
        <end position="173"/>
    </location>
</feature>
<proteinExistence type="predicted"/>
<dbReference type="Pfam" id="PF08263">
    <property type="entry name" value="LRRNT_2"/>
    <property type="match status" value="1"/>
</dbReference>
<keyword evidence="1" id="KW-0433">Leucine-rich repeat</keyword>
<feature type="region of interest" description="Disordered" evidence="4">
    <location>
        <begin position="140"/>
        <end position="205"/>
    </location>
</feature>
<comment type="caution">
    <text evidence="7">The sequence shown here is derived from an EMBL/GenBank/DDBJ whole genome shotgun (WGS) entry which is preliminary data.</text>
</comment>
<accession>A0ABR2N7G0</accession>
<keyword evidence="3" id="KW-0677">Repeat</keyword>
<dbReference type="Proteomes" id="UP001396334">
    <property type="component" value="Unassembled WGS sequence"/>
</dbReference>
<dbReference type="PANTHER" id="PTHR48060">
    <property type="entry name" value="DNA DAMAGE-REPAIR/TOLERATION PROTEIN DRT100"/>
    <property type="match status" value="1"/>
</dbReference>
<dbReference type="SUPFAM" id="SSF52058">
    <property type="entry name" value="L domain-like"/>
    <property type="match status" value="1"/>
</dbReference>
<dbReference type="EMBL" id="JBBPBN010000227">
    <property type="protein sequence ID" value="KAK8972084.1"/>
    <property type="molecule type" value="Genomic_DNA"/>
</dbReference>
<reference evidence="7 8" key="1">
    <citation type="journal article" date="2024" name="G3 (Bethesda)">
        <title>Genome assembly of Hibiscus sabdariffa L. provides insights into metabolisms of medicinal natural products.</title>
        <authorList>
            <person name="Kim T."/>
        </authorList>
    </citation>
    <scope>NUCLEOTIDE SEQUENCE [LARGE SCALE GENOMIC DNA]</scope>
    <source>
        <strain evidence="7">TK-2024</strain>
        <tissue evidence="7">Old leaves</tissue>
    </source>
</reference>
<dbReference type="InterPro" id="IPR053211">
    <property type="entry name" value="DNA_repair-toleration"/>
</dbReference>